<dbReference type="PANTHER" id="PTHR34227:SF11">
    <property type="entry name" value="CHAPERONE PROTEIN TORD"/>
    <property type="match status" value="1"/>
</dbReference>
<evidence type="ECO:0000256" key="1">
    <source>
        <dbReference type="ARBA" id="ARBA00023186"/>
    </source>
</evidence>
<dbReference type="InterPro" id="IPR050289">
    <property type="entry name" value="TorD/DmsD_chaperones"/>
</dbReference>
<comment type="caution">
    <text evidence="2">The sequence shown here is derived from an EMBL/GenBank/DDBJ whole genome shotgun (WGS) entry which is preliminary data.</text>
</comment>
<dbReference type="InterPro" id="IPR020945">
    <property type="entry name" value="DMSO/NO3_reduct_chaperone"/>
</dbReference>
<dbReference type="RefSeq" id="WP_123191646.1">
    <property type="nucleotide sequence ID" value="NZ_QICD01000004.1"/>
</dbReference>
<dbReference type="PANTHER" id="PTHR34227">
    <property type="entry name" value="CHAPERONE PROTEIN YCDY"/>
    <property type="match status" value="1"/>
</dbReference>
<dbReference type="SUPFAM" id="SSF89155">
    <property type="entry name" value="TorD-like"/>
    <property type="match status" value="1"/>
</dbReference>
<evidence type="ECO:0000313" key="3">
    <source>
        <dbReference type="Proteomes" id="UP000278632"/>
    </source>
</evidence>
<dbReference type="Gene3D" id="1.10.3480.10">
    <property type="entry name" value="TorD-like"/>
    <property type="match status" value="1"/>
</dbReference>
<accession>A0A3N0BHV5</accession>
<dbReference type="Proteomes" id="UP000278632">
    <property type="component" value="Unassembled WGS sequence"/>
</dbReference>
<reference evidence="3" key="1">
    <citation type="submission" date="2018-05" db="EMBL/GenBank/DDBJ databases">
        <title>Genome Sequencing of selected type strains of the family Eggerthellaceae.</title>
        <authorList>
            <person name="Danylec N."/>
            <person name="Stoll D.A."/>
            <person name="Doetsch A."/>
            <person name="Huch M."/>
        </authorList>
    </citation>
    <scope>NUCLEOTIDE SEQUENCE [LARGE SCALE GENOMIC DNA]</scope>
    <source>
        <strain evidence="3">DSM 16106</strain>
    </source>
</reference>
<gene>
    <name evidence="2" type="ORF">DMP08_03820</name>
</gene>
<sequence>MSENLTCELTENLIEFCENRGSVYALLSRCYEKELDAAFASDFAAAPALLSDDKALAEGFALLQSDLSNCGEDDLERFAVSFNRVFFGMGPRTAQKAFPYESVYTSSSGLMMQDAYAQVRTLYHAMRFAKNPDFPEPEDHLAVELAFMARLCDVAVEALRADDAAAVEAALSAQLSFLRDHLLNWIDRFAVDAKKADGGGFYGDLAAFTQAYLEGDVDAVAEVVE</sequence>
<proteinExistence type="predicted"/>
<organism evidence="2 3">
    <name type="scientific">Paraeggerthella hongkongensis</name>
    <dbReference type="NCBI Taxonomy" id="230658"/>
    <lineage>
        <taxon>Bacteria</taxon>
        <taxon>Bacillati</taxon>
        <taxon>Actinomycetota</taxon>
        <taxon>Coriobacteriia</taxon>
        <taxon>Eggerthellales</taxon>
        <taxon>Eggerthellaceae</taxon>
        <taxon>Paraeggerthella</taxon>
    </lineage>
</organism>
<dbReference type="InterPro" id="IPR036411">
    <property type="entry name" value="TorD-like_sf"/>
</dbReference>
<evidence type="ECO:0000313" key="2">
    <source>
        <dbReference type="EMBL" id="RNL47146.1"/>
    </source>
</evidence>
<dbReference type="Pfam" id="PF02613">
    <property type="entry name" value="Nitrate_red_del"/>
    <property type="match status" value="1"/>
</dbReference>
<keyword evidence="3" id="KW-1185">Reference proteome</keyword>
<name>A0A3N0BHV5_9ACTN</name>
<dbReference type="EMBL" id="QICD01000004">
    <property type="protein sequence ID" value="RNL47146.1"/>
    <property type="molecule type" value="Genomic_DNA"/>
</dbReference>
<dbReference type="AlphaFoldDB" id="A0A3N0BHV5"/>
<protein>
    <submittedName>
        <fullName evidence="2">Molecular chaperone TorD</fullName>
    </submittedName>
</protein>
<dbReference type="OrthoDB" id="7849731at2"/>
<keyword evidence="1" id="KW-0143">Chaperone</keyword>